<gene>
    <name evidence="1" type="ORF">SAMN02983003_1054</name>
</gene>
<dbReference type="OrthoDB" id="7365539at2"/>
<evidence type="ECO:0000313" key="2">
    <source>
        <dbReference type="Proteomes" id="UP000183447"/>
    </source>
</evidence>
<dbReference type="EMBL" id="FPKU01000001">
    <property type="protein sequence ID" value="SFZ82396.1"/>
    <property type="molecule type" value="Genomic_DNA"/>
</dbReference>
<evidence type="ECO:0000313" key="1">
    <source>
        <dbReference type="EMBL" id="SFZ82396.1"/>
    </source>
</evidence>
<dbReference type="AlphaFoldDB" id="A0A1K2HUY7"/>
<name>A0A1K2HUY7_9HYPH</name>
<protein>
    <recommendedName>
        <fullName evidence="3">Helix-turn-helix domain-containing protein</fullName>
    </recommendedName>
</protein>
<keyword evidence="2" id="KW-1185">Reference proteome</keyword>
<reference evidence="1 2" key="1">
    <citation type="submission" date="2016-11" db="EMBL/GenBank/DDBJ databases">
        <authorList>
            <person name="Jaros S."/>
            <person name="Januszkiewicz K."/>
            <person name="Wedrychowicz H."/>
        </authorList>
    </citation>
    <scope>NUCLEOTIDE SEQUENCE [LARGE SCALE GENOMIC DNA]</scope>
    <source>
        <strain evidence="1 2">ATCC 23634</strain>
    </source>
</reference>
<sequence length="68" mass="7703">MTDAITETDQLDLLWGCDEIAAFIRCSRRQCYHLLETRAIPAQLVRGRWCASRAALRAFFSTPMVKAG</sequence>
<accession>A0A1K2HUY7</accession>
<dbReference type="Proteomes" id="UP000183447">
    <property type="component" value="Unassembled WGS sequence"/>
</dbReference>
<evidence type="ECO:0008006" key="3">
    <source>
        <dbReference type="Google" id="ProtNLM"/>
    </source>
</evidence>
<organism evidence="1 2">
    <name type="scientific">Devosia enhydra</name>
    <dbReference type="NCBI Taxonomy" id="665118"/>
    <lineage>
        <taxon>Bacteria</taxon>
        <taxon>Pseudomonadati</taxon>
        <taxon>Pseudomonadota</taxon>
        <taxon>Alphaproteobacteria</taxon>
        <taxon>Hyphomicrobiales</taxon>
        <taxon>Devosiaceae</taxon>
        <taxon>Devosia</taxon>
    </lineage>
</organism>
<proteinExistence type="predicted"/>
<dbReference type="RefSeq" id="WP_072339626.1">
    <property type="nucleotide sequence ID" value="NZ_FPKU01000001.1"/>
</dbReference>